<evidence type="ECO:0000313" key="2">
    <source>
        <dbReference type="Proteomes" id="UP001501496"/>
    </source>
</evidence>
<name>A0ABP8C4F5_9FLAO</name>
<dbReference type="Proteomes" id="UP001501496">
    <property type="component" value="Unassembled WGS sequence"/>
</dbReference>
<protein>
    <recommendedName>
        <fullName evidence="3">Lipoprotein</fullName>
    </recommendedName>
</protein>
<proteinExistence type="predicted"/>
<keyword evidence="2" id="KW-1185">Reference proteome</keyword>
<sequence>MSCKNVEKKEDNVNKTSKQEDKLTLIKGEFVYYDDAAVLQTKSNIYGVFVTDKMLELNKLAEKHKAIPTDMVYVEVKGIISNKKDDKILWENKVEIVEILNVSPSNKDKNNVVKLVSE</sequence>
<evidence type="ECO:0000313" key="1">
    <source>
        <dbReference type="EMBL" id="GAA4233540.1"/>
    </source>
</evidence>
<dbReference type="EMBL" id="BAABCA010000002">
    <property type="protein sequence ID" value="GAA4233540.1"/>
    <property type="molecule type" value="Genomic_DNA"/>
</dbReference>
<reference evidence="2" key="1">
    <citation type="journal article" date="2019" name="Int. J. Syst. Evol. Microbiol.">
        <title>The Global Catalogue of Microorganisms (GCM) 10K type strain sequencing project: providing services to taxonomists for standard genome sequencing and annotation.</title>
        <authorList>
            <consortium name="The Broad Institute Genomics Platform"/>
            <consortium name="The Broad Institute Genome Sequencing Center for Infectious Disease"/>
            <person name="Wu L."/>
            <person name="Ma J."/>
        </authorList>
    </citation>
    <scope>NUCLEOTIDE SEQUENCE [LARGE SCALE GENOMIC DNA]</scope>
    <source>
        <strain evidence="2">JCM 17630</strain>
    </source>
</reference>
<organism evidence="1 2">
    <name type="scientific">Postechiella marina</name>
    <dbReference type="NCBI Taxonomy" id="943941"/>
    <lineage>
        <taxon>Bacteria</taxon>
        <taxon>Pseudomonadati</taxon>
        <taxon>Bacteroidota</taxon>
        <taxon>Flavobacteriia</taxon>
        <taxon>Flavobacteriales</taxon>
        <taxon>Flavobacteriaceae</taxon>
        <taxon>Postechiella</taxon>
    </lineage>
</organism>
<evidence type="ECO:0008006" key="3">
    <source>
        <dbReference type="Google" id="ProtNLM"/>
    </source>
</evidence>
<gene>
    <name evidence="1" type="ORF">GCM10022291_10830</name>
</gene>
<accession>A0ABP8C4F5</accession>
<comment type="caution">
    <text evidence="1">The sequence shown here is derived from an EMBL/GenBank/DDBJ whole genome shotgun (WGS) entry which is preliminary data.</text>
</comment>